<dbReference type="CDD" id="cd15489">
    <property type="entry name" value="PHD_SF"/>
    <property type="match status" value="1"/>
</dbReference>
<dbReference type="InterPro" id="IPR000182">
    <property type="entry name" value="GNAT_dom"/>
</dbReference>
<dbReference type="GO" id="GO:0004402">
    <property type="term" value="F:histone acetyltransferase activity"/>
    <property type="evidence" value="ECO:0007669"/>
    <property type="project" value="TreeGrafter"/>
</dbReference>
<reference evidence="6 7" key="1">
    <citation type="submission" date="2024-02" db="EMBL/GenBank/DDBJ databases">
        <title>A chromosome-level genome assembly of Drosophila madeirensis, a fruit fly species endemic to Madeira island.</title>
        <authorList>
            <person name="Tomihara K."/>
            <person name="Llopart A."/>
            <person name="Yamamoto D."/>
        </authorList>
    </citation>
    <scope>NUCLEOTIDE SEQUENCE [LARGE SCALE GENOMIC DNA]</scope>
    <source>
        <strain evidence="6 7">RF1</strain>
    </source>
</reference>
<evidence type="ECO:0000256" key="2">
    <source>
        <dbReference type="ARBA" id="ARBA00022771"/>
    </source>
</evidence>
<feature type="region of interest" description="Disordered" evidence="4">
    <location>
        <begin position="373"/>
        <end position="468"/>
    </location>
</feature>
<dbReference type="FunFam" id="3.40.630.30:FF:000013">
    <property type="entry name" value="cysteine-rich protein 2-binding protein-like"/>
    <property type="match status" value="1"/>
</dbReference>
<dbReference type="GO" id="GO:0008270">
    <property type="term" value="F:zinc ion binding"/>
    <property type="evidence" value="ECO:0007669"/>
    <property type="project" value="UniProtKB-KW"/>
</dbReference>
<keyword evidence="2" id="KW-0863">Zinc-finger</keyword>
<dbReference type="InterPro" id="IPR019786">
    <property type="entry name" value="Zinc_finger_PHD-type_CS"/>
</dbReference>
<dbReference type="CDD" id="cd04301">
    <property type="entry name" value="NAT_SF"/>
    <property type="match status" value="1"/>
</dbReference>
<keyword evidence="3" id="KW-0862">Zinc</keyword>
<dbReference type="InterPro" id="IPR001965">
    <property type="entry name" value="Znf_PHD"/>
</dbReference>
<dbReference type="InterPro" id="IPR016181">
    <property type="entry name" value="Acyl_CoA_acyltransferase"/>
</dbReference>
<dbReference type="Pfam" id="PF00583">
    <property type="entry name" value="Acetyltransf_1"/>
    <property type="match status" value="1"/>
</dbReference>
<evidence type="ECO:0000256" key="4">
    <source>
        <dbReference type="SAM" id="MobiDB-lite"/>
    </source>
</evidence>
<feature type="compositionally biased region" description="Basic and acidic residues" evidence="4">
    <location>
        <begin position="377"/>
        <end position="389"/>
    </location>
</feature>
<dbReference type="Gene3D" id="3.40.630.30">
    <property type="match status" value="1"/>
</dbReference>
<proteinExistence type="predicted"/>
<dbReference type="EMBL" id="AP029264">
    <property type="protein sequence ID" value="BFF96314.1"/>
    <property type="molecule type" value="Genomic_DNA"/>
</dbReference>
<organism evidence="6 7">
    <name type="scientific">Drosophila madeirensis</name>
    <name type="common">Fruit fly</name>
    <dbReference type="NCBI Taxonomy" id="30013"/>
    <lineage>
        <taxon>Eukaryota</taxon>
        <taxon>Metazoa</taxon>
        <taxon>Ecdysozoa</taxon>
        <taxon>Arthropoda</taxon>
        <taxon>Hexapoda</taxon>
        <taxon>Insecta</taxon>
        <taxon>Pterygota</taxon>
        <taxon>Neoptera</taxon>
        <taxon>Endopterygota</taxon>
        <taxon>Diptera</taxon>
        <taxon>Brachycera</taxon>
        <taxon>Muscomorpha</taxon>
        <taxon>Ephydroidea</taxon>
        <taxon>Drosophilidae</taxon>
        <taxon>Drosophila</taxon>
        <taxon>Sophophora</taxon>
    </lineage>
</organism>
<evidence type="ECO:0000313" key="7">
    <source>
        <dbReference type="Proteomes" id="UP001500889"/>
    </source>
</evidence>
<evidence type="ECO:0000256" key="1">
    <source>
        <dbReference type="ARBA" id="ARBA00022723"/>
    </source>
</evidence>
<dbReference type="SUPFAM" id="SSF57903">
    <property type="entry name" value="FYVE/PHD zinc finger"/>
    <property type="match status" value="1"/>
</dbReference>
<feature type="region of interest" description="Disordered" evidence="4">
    <location>
        <begin position="277"/>
        <end position="306"/>
    </location>
</feature>
<feature type="region of interest" description="Disordered" evidence="4">
    <location>
        <begin position="202"/>
        <end position="231"/>
    </location>
</feature>
<evidence type="ECO:0000256" key="3">
    <source>
        <dbReference type="ARBA" id="ARBA00022833"/>
    </source>
</evidence>
<dbReference type="PROSITE" id="PS01359">
    <property type="entry name" value="ZF_PHD_1"/>
    <property type="match status" value="1"/>
</dbReference>
<keyword evidence="1" id="KW-0479">Metal-binding</keyword>
<feature type="domain" description="N-acetyltransferase" evidence="5">
    <location>
        <begin position="645"/>
        <end position="789"/>
    </location>
</feature>
<keyword evidence="7" id="KW-1185">Reference proteome</keyword>
<dbReference type="InterPro" id="IPR011011">
    <property type="entry name" value="Znf_FYVE_PHD"/>
</dbReference>
<dbReference type="SMART" id="SM00249">
    <property type="entry name" value="PHD"/>
    <property type="match status" value="1"/>
</dbReference>
<protein>
    <submittedName>
        <fullName evidence="6">Cysteine-rich protein 2-binding protein</fullName>
    </submittedName>
</protein>
<dbReference type="Proteomes" id="UP001500889">
    <property type="component" value="Chromosome U"/>
</dbReference>
<name>A0AAU9FL53_DROMD</name>
<gene>
    <name evidence="6" type="ORF">DMAD_13539</name>
</gene>
<dbReference type="PANTHER" id="PTHR20916">
    <property type="entry name" value="CYSTEINE AND GLYCINE-RICH PROTEIN 2 BINDING PROTEIN"/>
    <property type="match status" value="1"/>
</dbReference>
<dbReference type="Gene3D" id="3.90.980.20">
    <property type="match status" value="1"/>
</dbReference>
<feature type="compositionally biased region" description="Polar residues" evidence="4">
    <location>
        <begin position="428"/>
        <end position="440"/>
    </location>
</feature>
<dbReference type="SUPFAM" id="SSF55729">
    <property type="entry name" value="Acyl-CoA N-acyltransferases (Nat)"/>
    <property type="match status" value="1"/>
</dbReference>
<evidence type="ECO:0000313" key="6">
    <source>
        <dbReference type="EMBL" id="BFF96314.1"/>
    </source>
</evidence>
<dbReference type="AlphaFoldDB" id="A0AAU9FL53"/>
<sequence>MAESTDNELVDASCKYCQLKIDDDNYLECENCDELVHIKCLHTSTPGDLFGDIYFDFTCIKCAEEQLKQKGEPYTHNEVKERCERQKIPWLMVLTLTLYNLSHKQKGLGHHGFFHWRTHIISFVDRNWHYIFGPNARRRKKWTGSVSGTLSHNSPKYFMSGMEQFNETGWWKLAQPNQTPRSTKREYEKKLEERVAMRFDKRSFIGDENSGDSEVDVTDHSGAASEEQRIMPEKIPAVAEAPAAASEGCARSIPYMGREPRKPPPEPALNQQEAALPPATPVPQDIPPDSTPKQEEQLKSPQQPLSSVQASLMDFLAESFGGDDLSMFSSLPGIMPPPLIGAGKSDFFMTEALLESPSTSGGLFDMDTSFAMPETSEEVKQPPVIKEDLPAAEASAESEEEAREEQKAAEETELQASSKQLPRIVEVTNYQPREQSQQIKQEPMEEELEESSEPQQTDSPLLGPCKPSGLIRQPRRNWPWLQEAQDPDEVSLPSENLALMSVHEEQQLHQRLHKIFALEQQCQLTIPAYVRRLYRKLCLRKWKREHNRPIFNLDEHINATARVREQQAHILDRFQLLAHSQQHPKSSFYARLTGSTQHEMFESPYTQRVLHPFIFRSETMGPPWLKLMCELQHRVNRCHPARSPIDFCYVRPQHIPAVNALLQSSFWPNIDVSECLSYPDYSVVALYKKLVIGCGFLVPDVGYNEAYISFMAVRPNWQRSGIASFMLYHLIQTCMSKDITLHVSASNSAVMLYQKFGFKIEEIIVDFYDKYLPLNSKQSRNALFLRLLR</sequence>
<evidence type="ECO:0000259" key="5">
    <source>
        <dbReference type="PROSITE" id="PS51186"/>
    </source>
</evidence>
<feature type="compositionally biased region" description="Pro residues" evidence="4">
    <location>
        <begin position="278"/>
        <end position="290"/>
    </location>
</feature>
<dbReference type="PANTHER" id="PTHR20916:SF26">
    <property type="entry name" value="CYSTEINE-RICH PROTEIN 2-BINDING PROTEIN"/>
    <property type="match status" value="1"/>
</dbReference>
<accession>A0AAU9FL53</accession>
<dbReference type="PROSITE" id="PS51186">
    <property type="entry name" value="GNAT"/>
    <property type="match status" value="1"/>
</dbReference>